<dbReference type="Proteomes" id="UP000184233">
    <property type="component" value="Unassembled WGS sequence"/>
</dbReference>
<accession>A0A1M3KV58</accession>
<gene>
    <name evidence="1" type="ORF">BGO89_13085</name>
</gene>
<evidence type="ECO:0000313" key="1">
    <source>
        <dbReference type="EMBL" id="OJX56267.1"/>
    </source>
</evidence>
<proteinExistence type="predicted"/>
<organism evidence="1 2">
    <name type="scientific">Candidatus Kapaibacterium thiocyanatum</name>
    <dbReference type="NCBI Taxonomy" id="1895771"/>
    <lineage>
        <taxon>Bacteria</taxon>
        <taxon>Pseudomonadati</taxon>
        <taxon>Candidatus Kapaibacteriota</taxon>
        <taxon>Candidatus Kapaibacteriia</taxon>
        <taxon>Candidatus Kapaibacteriales</taxon>
        <taxon>Candidatus Kapaibacteriaceae</taxon>
        <taxon>Candidatus Kapaibacterium</taxon>
    </lineage>
</organism>
<protein>
    <submittedName>
        <fullName evidence="1">Uncharacterized protein</fullName>
    </submittedName>
</protein>
<sequence length="220" mass="24428">MTTGMDPFRHRWRGLLRRFDMKDLAAALRFAIPVSAISLISSPPVWGTALVVMAASATGIGITRAIRSVRHGTQPSTVDIDGDAFVIGPVARNARPTTIPFRIVQRFILDGPGLSTAIERRLMDNEVPAIPWLTIEYRDARLKILYKPVYVMADAPNFPMLCRAVADIPGAKLMISHKYATRDEWLAAVDTCEESMLGRRIGRGDIDDRHSITKELFDGL</sequence>
<comment type="caution">
    <text evidence="1">The sequence shown here is derived from an EMBL/GenBank/DDBJ whole genome shotgun (WGS) entry which is preliminary data.</text>
</comment>
<dbReference type="AlphaFoldDB" id="A0A1M3KV58"/>
<dbReference type="EMBL" id="MKVH01000025">
    <property type="protein sequence ID" value="OJX56267.1"/>
    <property type="molecule type" value="Genomic_DNA"/>
</dbReference>
<reference evidence="1 2" key="1">
    <citation type="submission" date="2016-09" db="EMBL/GenBank/DDBJ databases">
        <title>Genome-resolved meta-omics ties microbial dynamics to process performance in biotechnology for thiocyanate degradation.</title>
        <authorList>
            <person name="Kantor R.S."/>
            <person name="Huddy R.J."/>
            <person name="Iyer R."/>
            <person name="Thomas B.C."/>
            <person name="Brown C.T."/>
            <person name="Anantharaman K."/>
            <person name="Tringe S."/>
            <person name="Hettich R.L."/>
            <person name="Harrison S.T."/>
            <person name="Banfield J.F."/>
        </authorList>
    </citation>
    <scope>NUCLEOTIDE SEQUENCE [LARGE SCALE GENOMIC DNA]</scope>
    <source>
        <strain evidence="1">59-99</strain>
    </source>
</reference>
<name>A0A1M3KV58_9BACT</name>
<evidence type="ECO:0000313" key="2">
    <source>
        <dbReference type="Proteomes" id="UP000184233"/>
    </source>
</evidence>
<dbReference type="STRING" id="1895771.BGO89_13085"/>